<keyword evidence="2" id="KW-1185">Reference proteome</keyword>
<organism evidence="1 2">
    <name type="scientific">Acidovorax kalamii</name>
    <dbReference type="NCBI Taxonomy" id="2004485"/>
    <lineage>
        <taxon>Bacteria</taxon>
        <taxon>Pseudomonadati</taxon>
        <taxon>Pseudomonadota</taxon>
        <taxon>Betaproteobacteria</taxon>
        <taxon>Burkholderiales</taxon>
        <taxon>Comamonadaceae</taxon>
        <taxon>Acidovorax</taxon>
    </lineage>
</organism>
<reference evidence="1 2" key="1">
    <citation type="submission" date="2017-07" db="EMBL/GenBank/DDBJ databases">
        <title>Acidovorax KNDSW TSA 6 genome sequence and assembly.</title>
        <authorList>
            <person name="Mayilraj S."/>
        </authorList>
    </citation>
    <scope>NUCLEOTIDE SEQUENCE [LARGE SCALE GENOMIC DNA]</scope>
    <source>
        <strain evidence="1 2">KNDSW-TSA6</strain>
    </source>
</reference>
<dbReference type="GO" id="GO:0016740">
    <property type="term" value="F:transferase activity"/>
    <property type="evidence" value="ECO:0007669"/>
    <property type="project" value="UniProtKB-KW"/>
</dbReference>
<dbReference type="PANTHER" id="PTHR43179">
    <property type="entry name" value="RHAMNOSYLTRANSFERASE WBBL"/>
    <property type="match status" value="1"/>
</dbReference>
<proteinExistence type="predicted"/>
<dbReference type="OrthoDB" id="9771846at2"/>
<name>A0A235EMM7_9BURK</name>
<protein>
    <submittedName>
        <fullName evidence="1">Glycosyl transferase</fullName>
    </submittedName>
</protein>
<dbReference type="InterPro" id="IPR029044">
    <property type="entry name" value="Nucleotide-diphossugar_trans"/>
</dbReference>
<dbReference type="Proteomes" id="UP000215441">
    <property type="component" value="Unassembled WGS sequence"/>
</dbReference>
<keyword evidence="1" id="KW-0808">Transferase</keyword>
<dbReference type="Gene3D" id="3.90.550.10">
    <property type="entry name" value="Spore Coat Polysaccharide Biosynthesis Protein SpsA, Chain A"/>
    <property type="match status" value="1"/>
</dbReference>
<dbReference type="PANTHER" id="PTHR43179:SF7">
    <property type="entry name" value="RHAMNOSYLTRANSFERASE WBBL"/>
    <property type="match status" value="1"/>
</dbReference>
<evidence type="ECO:0000313" key="2">
    <source>
        <dbReference type="Proteomes" id="UP000215441"/>
    </source>
</evidence>
<dbReference type="SUPFAM" id="SSF53448">
    <property type="entry name" value="Nucleotide-diphospho-sugar transferases"/>
    <property type="match status" value="1"/>
</dbReference>
<sequence length="276" mass="30440">MLLQPWVHPNDNRQVLPIAPSHPPAVVVSIVSHAHGHQIQSLLEALVRLNSQVVSRVVLTLNVPEPAPLLGAAQSLPFALEIVQNELPLGFGANHNKALVGAEEEFVCVLNPDVTLNADPFAPLVHALAGQATACAYPVQVDENGSVQDSEREIPSPGTLLRRRLLGRIERRVDWVNAACLLLPTSVWRDLGGFDERYFMYCEDVDFCLRLRLKGGRLLRAPVKIVHAGQRASGRRLNHLAWHVRSLLRLWMSPVYRQAQQLLTATPPVKGTIGTP</sequence>
<dbReference type="AlphaFoldDB" id="A0A235EMM7"/>
<comment type="caution">
    <text evidence="1">The sequence shown here is derived from an EMBL/GenBank/DDBJ whole genome shotgun (WGS) entry which is preliminary data.</text>
</comment>
<dbReference type="RefSeq" id="WP_094289395.1">
    <property type="nucleotide sequence ID" value="NZ_NOIG01000006.1"/>
</dbReference>
<accession>A0A235EMM7</accession>
<gene>
    <name evidence="1" type="ORF">CBY09_09485</name>
</gene>
<evidence type="ECO:0000313" key="1">
    <source>
        <dbReference type="EMBL" id="OYD50288.1"/>
    </source>
</evidence>
<dbReference type="EMBL" id="NOIG01000006">
    <property type="protein sequence ID" value="OYD50288.1"/>
    <property type="molecule type" value="Genomic_DNA"/>
</dbReference>